<dbReference type="InterPro" id="IPR008914">
    <property type="entry name" value="PEBP"/>
</dbReference>
<sequence length="65" mass="7177">RTDFGTSGYGGPCPPKGHKPHRYYFTVYALKDKIPADQNSSGALIGFYINQLKIGEAQILAKYGR</sequence>
<comment type="caution">
    <text evidence="1">The sequence shown here is derived from an EMBL/GenBank/DDBJ whole genome shotgun (WGS) entry which is preliminary data.</text>
</comment>
<dbReference type="Gene3D" id="3.90.280.10">
    <property type="entry name" value="PEBP-like"/>
    <property type="match status" value="1"/>
</dbReference>
<accession>A0A829CX28</accession>
<dbReference type="SUPFAM" id="SSF49777">
    <property type="entry name" value="PEBP-like"/>
    <property type="match status" value="1"/>
</dbReference>
<reference evidence="1 2" key="1">
    <citation type="submission" date="2013-02" db="EMBL/GenBank/DDBJ databases">
        <authorList>
            <person name="Harkins D.M."/>
            <person name="Durkin A.S."/>
            <person name="Brinkac L.M."/>
            <person name="Haft D.H."/>
            <person name="Selengut J.D."/>
            <person name="Sanka R."/>
            <person name="DePew J."/>
            <person name="Purushe J."/>
            <person name="Whelen A.C."/>
            <person name="Vinetz J.M."/>
            <person name="Sutton G.G."/>
            <person name="Nierman W.C."/>
            <person name="Fouts D.E."/>
        </authorList>
    </citation>
    <scope>NUCLEOTIDE SEQUENCE [LARGE SCALE GENOMIC DNA]</scope>
    <source>
        <strain evidence="1 2">2002000626</strain>
    </source>
</reference>
<dbReference type="InterPro" id="IPR036610">
    <property type="entry name" value="PEBP-like_sf"/>
</dbReference>
<dbReference type="AlphaFoldDB" id="A0A829CX28"/>
<gene>
    <name evidence="1" type="ORF">LEP1GSC029_3302</name>
</gene>
<evidence type="ECO:0000313" key="1">
    <source>
        <dbReference type="EMBL" id="EMY03423.1"/>
    </source>
</evidence>
<dbReference type="EMBL" id="AFJL02000182">
    <property type="protein sequence ID" value="EMY03423.1"/>
    <property type="molecule type" value="Genomic_DNA"/>
</dbReference>
<feature type="non-terminal residue" evidence="1">
    <location>
        <position position="1"/>
    </location>
</feature>
<proteinExistence type="predicted"/>
<evidence type="ECO:0000313" key="2">
    <source>
        <dbReference type="Proteomes" id="UP000012329"/>
    </source>
</evidence>
<dbReference type="Proteomes" id="UP000012329">
    <property type="component" value="Unassembled WGS sequence"/>
</dbReference>
<name>A0A829CX28_LEPIR</name>
<dbReference type="Pfam" id="PF01161">
    <property type="entry name" value="PBP"/>
    <property type="match status" value="1"/>
</dbReference>
<protein>
    <submittedName>
        <fullName evidence="1">Phosphatidylethanolamine-binding domain protein</fullName>
    </submittedName>
</protein>
<organism evidence="1 2">
    <name type="scientific">Leptospira interrogans str. 2002000626</name>
    <dbReference type="NCBI Taxonomy" id="996803"/>
    <lineage>
        <taxon>Bacteria</taxon>
        <taxon>Pseudomonadati</taxon>
        <taxon>Spirochaetota</taxon>
        <taxon>Spirochaetia</taxon>
        <taxon>Leptospirales</taxon>
        <taxon>Leptospiraceae</taxon>
        <taxon>Leptospira</taxon>
    </lineage>
</organism>